<dbReference type="InterPro" id="IPR003323">
    <property type="entry name" value="OTU_dom"/>
</dbReference>
<dbReference type="AlphaFoldDB" id="A0AAE0YBE2"/>
<comment type="caution">
    <text evidence="8">The sequence shown here is derived from an EMBL/GenBank/DDBJ whole genome shotgun (WGS) entry which is preliminary data.</text>
</comment>
<evidence type="ECO:0000256" key="2">
    <source>
        <dbReference type="ARBA" id="ARBA00012759"/>
    </source>
</evidence>
<dbReference type="EC" id="3.4.19.12" evidence="2"/>
<organism evidence="8 9">
    <name type="scientific">Elysia crispata</name>
    <name type="common">lettuce slug</name>
    <dbReference type="NCBI Taxonomy" id="231223"/>
    <lineage>
        <taxon>Eukaryota</taxon>
        <taxon>Metazoa</taxon>
        <taxon>Spiralia</taxon>
        <taxon>Lophotrochozoa</taxon>
        <taxon>Mollusca</taxon>
        <taxon>Gastropoda</taxon>
        <taxon>Heterobranchia</taxon>
        <taxon>Euthyneura</taxon>
        <taxon>Panpulmonata</taxon>
        <taxon>Sacoglossa</taxon>
        <taxon>Placobranchoidea</taxon>
        <taxon>Plakobranchidae</taxon>
        <taxon>Elysia</taxon>
    </lineage>
</organism>
<evidence type="ECO:0000256" key="1">
    <source>
        <dbReference type="ARBA" id="ARBA00000707"/>
    </source>
</evidence>
<keyword evidence="5" id="KW-0378">Hydrolase</keyword>
<dbReference type="GO" id="GO:0016579">
    <property type="term" value="P:protein deubiquitination"/>
    <property type="evidence" value="ECO:0007669"/>
    <property type="project" value="TreeGrafter"/>
</dbReference>
<evidence type="ECO:0000256" key="5">
    <source>
        <dbReference type="ARBA" id="ARBA00022801"/>
    </source>
</evidence>
<evidence type="ECO:0000259" key="7">
    <source>
        <dbReference type="PROSITE" id="PS50802"/>
    </source>
</evidence>
<dbReference type="GO" id="GO:0004843">
    <property type="term" value="F:cysteine-type deubiquitinase activity"/>
    <property type="evidence" value="ECO:0007669"/>
    <property type="project" value="UniProtKB-EC"/>
</dbReference>
<dbReference type="InterPro" id="IPR038765">
    <property type="entry name" value="Papain-like_cys_pep_sf"/>
</dbReference>
<keyword evidence="9" id="KW-1185">Reference proteome</keyword>
<dbReference type="PROSITE" id="PS50802">
    <property type="entry name" value="OTU"/>
    <property type="match status" value="1"/>
</dbReference>
<keyword evidence="3" id="KW-0645">Protease</keyword>
<dbReference type="Pfam" id="PF02338">
    <property type="entry name" value="OTU"/>
    <property type="match status" value="1"/>
</dbReference>
<evidence type="ECO:0000256" key="4">
    <source>
        <dbReference type="ARBA" id="ARBA00022786"/>
    </source>
</evidence>
<dbReference type="FunFam" id="3.90.70.80:FF:000003">
    <property type="entry name" value="OTU domain-containing protein 6B"/>
    <property type="match status" value="1"/>
</dbReference>
<evidence type="ECO:0000256" key="3">
    <source>
        <dbReference type="ARBA" id="ARBA00022670"/>
    </source>
</evidence>
<feature type="domain" description="OTU" evidence="7">
    <location>
        <begin position="106"/>
        <end position="243"/>
    </location>
</feature>
<keyword evidence="4" id="KW-0833">Ubl conjugation pathway</keyword>
<dbReference type="PANTHER" id="PTHR12419">
    <property type="entry name" value="OTU DOMAIN CONTAINING PROTEIN"/>
    <property type="match status" value="1"/>
</dbReference>
<evidence type="ECO:0000313" key="9">
    <source>
        <dbReference type="Proteomes" id="UP001283361"/>
    </source>
</evidence>
<dbReference type="SUPFAM" id="SSF54001">
    <property type="entry name" value="Cysteine proteinases"/>
    <property type="match status" value="1"/>
</dbReference>
<dbReference type="EMBL" id="JAWDGP010006502">
    <property type="protein sequence ID" value="KAK3739770.1"/>
    <property type="molecule type" value="Genomic_DNA"/>
</dbReference>
<protein>
    <recommendedName>
        <fullName evidence="2">ubiquitinyl hydrolase 1</fullName>
        <ecNumber evidence="2">3.4.19.12</ecNumber>
    </recommendedName>
</protein>
<comment type="catalytic activity">
    <reaction evidence="1">
        <text>Thiol-dependent hydrolysis of ester, thioester, amide, peptide and isopeptide bonds formed by the C-terminal Gly of ubiquitin (a 76-residue protein attached to proteins as an intracellular targeting signal).</text>
        <dbReference type="EC" id="3.4.19.12"/>
    </reaction>
</comment>
<dbReference type="InterPro" id="IPR050704">
    <property type="entry name" value="Peptidase_C85-like"/>
</dbReference>
<reference evidence="8" key="1">
    <citation type="journal article" date="2023" name="G3 (Bethesda)">
        <title>A reference genome for the long-term kleptoplast-retaining sea slug Elysia crispata morphotype clarki.</title>
        <authorList>
            <person name="Eastman K.E."/>
            <person name="Pendleton A.L."/>
            <person name="Shaikh M.A."/>
            <person name="Suttiyut T."/>
            <person name="Ogas R."/>
            <person name="Tomko P."/>
            <person name="Gavelis G."/>
            <person name="Widhalm J.R."/>
            <person name="Wisecaver J.H."/>
        </authorList>
    </citation>
    <scope>NUCLEOTIDE SEQUENCE</scope>
    <source>
        <strain evidence="8">ECLA1</strain>
    </source>
</reference>
<accession>A0AAE0YBE2</accession>
<dbReference type="PANTHER" id="PTHR12419:SF10">
    <property type="entry name" value="DEUBIQUITINASE OTUD6B"/>
    <property type="match status" value="1"/>
</dbReference>
<name>A0AAE0YBE2_9GAST</name>
<proteinExistence type="predicted"/>
<dbReference type="InterPro" id="IPR049772">
    <property type="entry name" value="OTU_OTUD6"/>
</dbReference>
<keyword evidence="6" id="KW-0788">Thiol protease</keyword>
<gene>
    <name evidence="8" type="ORF">RRG08_028209</name>
</gene>
<evidence type="ECO:0000313" key="8">
    <source>
        <dbReference type="EMBL" id="KAK3739770.1"/>
    </source>
</evidence>
<evidence type="ECO:0000256" key="6">
    <source>
        <dbReference type="ARBA" id="ARBA00022807"/>
    </source>
</evidence>
<sequence>MSALSTGQSHILVVNIALKACTQLSNVKGETDKLPREVQAEIKIRGCGGRPNITCERQSAEGMEEKKEGAERERIDRIRDQEVENRQGPRHVEMVKIKEMLKQRGLVLHEIPADGNCLYSALSHQLSTRSLDQSTEKLRQQTSEYMRSHRDDFLPFLTHPDSGDALTDEEFEQYCDKTASSPVWGGQVELRALSEVLQLPIEVLQAEAEPMVIGDCTQDKPLTLVYHRHIFRLGEHYNSVMAPPLPAEGDKEEDLHT</sequence>
<dbReference type="GO" id="GO:0006508">
    <property type="term" value="P:proteolysis"/>
    <property type="evidence" value="ECO:0007669"/>
    <property type="project" value="UniProtKB-KW"/>
</dbReference>
<dbReference type="Proteomes" id="UP001283361">
    <property type="component" value="Unassembled WGS sequence"/>
</dbReference>
<dbReference type="Gene3D" id="3.90.70.80">
    <property type="match status" value="1"/>
</dbReference>
<dbReference type="CDD" id="cd22761">
    <property type="entry name" value="OTU_OTUD6"/>
    <property type="match status" value="1"/>
</dbReference>